<name>A0A1G4NXJ0_9FLOR</name>
<dbReference type="EMBL" id="LT622873">
    <property type="protein sequence ID" value="SCW23413.1"/>
    <property type="molecule type" value="Genomic_DNA"/>
</dbReference>
<evidence type="ECO:0000256" key="7">
    <source>
        <dbReference type="ARBA" id="ARBA00022927"/>
    </source>
</evidence>
<dbReference type="GeneID" id="30001016"/>
<feature type="chain" id="PRO_5009237447" description="Probable protein-export membrane protein SecG" evidence="13">
    <location>
        <begin position="24"/>
        <end position="68"/>
    </location>
</feature>
<sequence>MKFLWYACSLLLIVLILINSPKSNDLGLLSGTNKLFASTNQAVNTLEILTWCLIFLFICLAVVLRLQA</sequence>
<dbReference type="AlphaFoldDB" id="A0A1G4NXJ0"/>
<dbReference type="NCBIfam" id="TIGR00810">
    <property type="entry name" value="secG"/>
    <property type="match status" value="1"/>
</dbReference>
<keyword evidence="10 12" id="KW-0472">Membrane</keyword>
<comment type="subcellular location">
    <subcellularLocation>
        <location evidence="1">Membrane</location>
        <topology evidence="1">Multi-pass membrane protein</topology>
    </subcellularLocation>
</comment>
<keyword evidence="8 12" id="KW-1133">Transmembrane helix</keyword>
<protein>
    <recommendedName>
        <fullName evidence="4">Probable protein-export membrane protein SecG</fullName>
    </recommendedName>
    <alternativeName>
        <fullName evidence="3">Probable protein-export membrane protein secG</fullName>
    </alternativeName>
</protein>
<keyword evidence="7" id="KW-0653">Protein transport</keyword>
<evidence type="ECO:0000256" key="3">
    <source>
        <dbReference type="ARBA" id="ARBA00013657"/>
    </source>
</evidence>
<dbReference type="GO" id="GO:0016020">
    <property type="term" value="C:membrane"/>
    <property type="evidence" value="ECO:0007669"/>
    <property type="project" value="UniProtKB-SubCell"/>
</dbReference>
<evidence type="ECO:0000256" key="11">
    <source>
        <dbReference type="ARBA" id="ARBA00025638"/>
    </source>
</evidence>
<organism evidence="14">
    <name type="scientific">Scinaia undulata</name>
    <dbReference type="NCBI Taxonomy" id="1884664"/>
    <lineage>
        <taxon>Eukaryota</taxon>
        <taxon>Rhodophyta</taxon>
        <taxon>Florideophyceae</taxon>
        <taxon>Nemaliophycidae</taxon>
        <taxon>Nemaliales</taxon>
        <taxon>Scinaiaceae</taxon>
        <taxon>Scinaia</taxon>
    </lineage>
</organism>
<evidence type="ECO:0000256" key="13">
    <source>
        <dbReference type="SAM" id="SignalP"/>
    </source>
</evidence>
<accession>A0A1G4NXJ0</accession>
<evidence type="ECO:0000256" key="8">
    <source>
        <dbReference type="ARBA" id="ARBA00022989"/>
    </source>
</evidence>
<dbReference type="GO" id="GO:0015450">
    <property type="term" value="F:protein-transporting ATPase activity"/>
    <property type="evidence" value="ECO:0007669"/>
    <property type="project" value="InterPro"/>
</dbReference>
<dbReference type="GO" id="GO:0009306">
    <property type="term" value="P:protein secretion"/>
    <property type="evidence" value="ECO:0007669"/>
    <property type="project" value="InterPro"/>
</dbReference>
<dbReference type="InterPro" id="IPR004692">
    <property type="entry name" value="SecG"/>
</dbReference>
<dbReference type="RefSeq" id="YP_009314958.1">
    <property type="nucleotide sequence ID" value="NC_031664.1"/>
</dbReference>
<reference evidence="14" key="1">
    <citation type="submission" date="2016-10" db="EMBL/GenBank/DDBJ databases">
        <title>Chloroplast genomes as a tool to resolve red algal phylogenies: a case study in the Nemaliales.</title>
        <authorList>
            <person name="Costa J.F."/>
            <person name="Lin S.M."/>
            <person name="Macaya E.C."/>
            <person name="Fernandez-Garcia C."/>
            <person name="Verbruggen H."/>
        </authorList>
    </citation>
    <scope>NUCLEOTIDE SEQUENCE</scope>
    <source>
        <strain evidence="14">J.0081</strain>
    </source>
</reference>
<keyword evidence="13" id="KW-0732">Signal</keyword>
<reference evidence="14" key="2">
    <citation type="submission" date="2016-10" db="EMBL/GenBank/DDBJ databases">
        <authorList>
            <person name="de Groot N.N."/>
        </authorList>
    </citation>
    <scope>NUCLEOTIDE SEQUENCE</scope>
    <source>
        <strain evidence="14">J.0081</strain>
    </source>
</reference>
<evidence type="ECO:0000256" key="1">
    <source>
        <dbReference type="ARBA" id="ARBA00004141"/>
    </source>
</evidence>
<evidence type="ECO:0000256" key="9">
    <source>
        <dbReference type="ARBA" id="ARBA00023010"/>
    </source>
</evidence>
<evidence type="ECO:0000256" key="2">
    <source>
        <dbReference type="ARBA" id="ARBA00008445"/>
    </source>
</evidence>
<keyword evidence="14" id="KW-0150">Chloroplast</keyword>
<evidence type="ECO:0000256" key="10">
    <source>
        <dbReference type="ARBA" id="ARBA00023136"/>
    </source>
</evidence>
<proteinExistence type="inferred from homology"/>
<evidence type="ECO:0000256" key="6">
    <source>
        <dbReference type="ARBA" id="ARBA00022692"/>
    </source>
</evidence>
<evidence type="ECO:0000256" key="5">
    <source>
        <dbReference type="ARBA" id="ARBA00022448"/>
    </source>
</evidence>
<gene>
    <name evidence="14" type="primary">secG</name>
    <name evidence="14" type="ORF">J0081_145</name>
</gene>
<evidence type="ECO:0000256" key="12">
    <source>
        <dbReference type="SAM" id="Phobius"/>
    </source>
</evidence>
<comment type="function">
    <text evidence="11">Involved in protein export. Participates in an early event of protein translocation across the chloroplast thylakoid membrane.</text>
</comment>
<keyword evidence="6 12" id="KW-0812">Transmembrane</keyword>
<feature type="transmembrane region" description="Helical" evidence="12">
    <location>
        <begin position="47"/>
        <end position="66"/>
    </location>
</feature>
<feature type="signal peptide" evidence="13">
    <location>
        <begin position="1"/>
        <end position="23"/>
    </location>
</feature>
<geneLocation type="chloroplast" evidence="14"/>
<keyword evidence="14" id="KW-0934">Plastid</keyword>
<keyword evidence="9" id="KW-0811">Translocation</keyword>
<dbReference type="Pfam" id="PF03840">
    <property type="entry name" value="SecG"/>
    <property type="match status" value="1"/>
</dbReference>
<evidence type="ECO:0000256" key="4">
    <source>
        <dbReference type="ARBA" id="ARBA00015435"/>
    </source>
</evidence>
<keyword evidence="5" id="KW-0813">Transport</keyword>
<evidence type="ECO:0000313" key="14">
    <source>
        <dbReference type="EMBL" id="SCW23413.1"/>
    </source>
</evidence>
<comment type="similarity">
    <text evidence="2">Belongs to the SecG family.</text>
</comment>